<dbReference type="AlphaFoldDB" id="A0A1I2P0J4"/>
<evidence type="ECO:0000256" key="1">
    <source>
        <dbReference type="ARBA" id="ARBA00022676"/>
    </source>
</evidence>
<evidence type="ECO:0000313" key="5">
    <source>
        <dbReference type="EMBL" id="SFG09765.1"/>
    </source>
</evidence>
<sequence length="353" mass="38605">MRVGLLIYGPLDGRSGGYRYDLELATRLRADGDAVEVVSLPERSYARRFADNASRTLRRRLAAADFDVLVQDELCHPSLLWTNRRVDFDYPVVSLVHHLRSAEPHHGLRTNLYRTVEARYLRGVDAFVCSSEATRRTISELTDPNPSVVAYPAGDRFDADVTPGRVRARASADPLRVVAVGSVTPRKNVETLVRGLSRVSSPWELTVVGDLSVAPGHVARLRRLVAETGTSDRVRFAGRLADAELASVFERSHVFALPSTYEGFGIVYAEAMGFGLPVVASQAGGASELVTDGRDGFLVDPAEPSDVTDAISVLARNRTRLAAMGVAARETHRSHPTWDETAARVRDFLATLV</sequence>
<dbReference type="Proteomes" id="UP000198876">
    <property type="component" value="Unassembled WGS sequence"/>
</dbReference>
<feature type="domain" description="Glycosyltransferase subfamily 4-like N-terminal" evidence="4">
    <location>
        <begin position="34"/>
        <end position="151"/>
    </location>
</feature>
<evidence type="ECO:0000313" key="6">
    <source>
        <dbReference type="Proteomes" id="UP000198876"/>
    </source>
</evidence>
<reference evidence="6" key="1">
    <citation type="submission" date="2016-10" db="EMBL/GenBank/DDBJ databases">
        <authorList>
            <person name="Varghese N."/>
            <person name="Submissions S."/>
        </authorList>
    </citation>
    <scope>NUCLEOTIDE SEQUENCE [LARGE SCALE GENOMIC DNA]</scope>
    <source>
        <strain evidence="6">CGMCC 1.7739</strain>
    </source>
</reference>
<evidence type="ECO:0000259" key="3">
    <source>
        <dbReference type="Pfam" id="PF00534"/>
    </source>
</evidence>
<dbReference type="InterPro" id="IPR001296">
    <property type="entry name" value="Glyco_trans_1"/>
</dbReference>
<dbReference type="EMBL" id="FOOQ01000001">
    <property type="protein sequence ID" value="SFG09765.1"/>
    <property type="molecule type" value="Genomic_DNA"/>
</dbReference>
<dbReference type="STRING" id="553467.SAMN04488063_1411"/>
<dbReference type="RefSeq" id="WP_092890356.1">
    <property type="nucleotide sequence ID" value="NZ_FOOQ01000001.1"/>
</dbReference>
<gene>
    <name evidence="5" type="ORF">SAMN04488063_1411</name>
</gene>
<evidence type="ECO:0000259" key="4">
    <source>
        <dbReference type="Pfam" id="PF13439"/>
    </source>
</evidence>
<keyword evidence="2 5" id="KW-0808">Transferase</keyword>
<dbReference type="PANTHER" id="PTHR12526">
    <property type="entry name" value="GLYCOSYLTRANSFERASE"/>
    <property type="match status" value="1"/>
</dbReference>
<keyword evidence="6" id="KW-1185">Reference proteome</keyword>
<dbReference type="GO" id="GO:0016757">
    <property type="term" value="F:glycosyltransferase activity"/>
    <property type="evidence" value="ECO:0007669"/>
    <property type="project" value="UniProtKB-KW"/>
</dbReference>
<organism evidence="5 6">
    <name type="scientific">Halopelagius inordinatus</name>
    <dbReference type="NCBI Taxonomy" id="553467"/>
    <lineage>
        <taxon>Archaea</taxon>
        <taxon>Methanobacteriati</taxon>
        <taxon>Methanobacteriota</taxon>
        <taxon>Stenosarchaea group</taxon>
        <taxon>Halobacteria</taxon>
        <taxon>Halobacteriales</taxon>
        <taxon>Haloferacaceae</taxon>
    </lineage>
</organism>
<dbReference type="OrthoDB" id="131038at2157"/>
<accession>A0A1I2P0J4</accession>
<protein>
    <submittedName>
        <fullName evidence="5">Glycosyltransferase involved in cell wall bisynthesis</fullName>
    </submittedName>
</protein>
<proteinExistence type="predicted"/>
<dbReference type="PANTHER" id="PTHR12526:SF510">
    <property type="entry name" value="D-INOSITOL 3-PHOSPHATE GLYCOSYLTRANSFERASE"/>
    <property type="match status" value="1"/>
</dbReference>
<feature type="domain" description="Glycosyl transferase family 1" evidence="3">
    <location>
        <begin position="172"/>
        <end position="330"/>
    </location>
</feature>
<dbReference type="Pfam" id="PF13439">
    <property type="entry name" value="Glyco_transf_4"/>
    <property type="match status" value="1"/>
</dbReference>
<name>A0A1I2P0J4_9EURY</name>
<evidence type="ECO:0000256" key="2">
    <source>
        <dbReference type="ARBA" id="ARBA00022679"/>
    </source>
</evidence>
<dbReference type="CDD" id="cd03801">
    <property type="entry name" value="GT4_PimA-like"/>
    <property type="match status" value="1"/>
</dbReference>
<dbReference type="Pfam" id="PF00534">
    <property type="entry name" value="Glycos_transf_1"/>
    <property type="match status" value="1"/>
</dbReference>
<keyword evidence="1" id="KW-0328">Glycosyltransferase</keyword>
<dbReference type="InterPro" id="IPR028098">
    <property type="entry name" value="Glyco_trans_4-like_N"/>
</dbReference>
<dbReference type="Gene3D" id="3.40.50.2000">
    <property type="entry name" value="Glycogen Phosphorylase B"/>
    <property type="match status" value="2"/>
</dbReference>
<dbReference type="SUPFAM" id="SSF53756">
    <property type="entry name" value="UDP-Glycosyltransferase/glycogen phosphorylase"/>
    <property type="match status" value="1"/>
</dbReference>